<keyword evidence="1" id="KW-0436">Ligase</keyword>
<dbReference type="GO" id="GO:0015937">
    <property type="term" value="P:coenzyme A biosynthetic process"/>
    <property type="evidence" value="ECO:0007669"/>
    <property type="project" value="UniProtKB-ARBA"/>
</dbReference>
<dbReference type="InterPro" id="IPR035929">
    <property type="entry name" value="CoaB-like_sf"/>
</dbReference>
<reference evidence="1 2" key="1">
    <citation type="journal article" date="2013" name="PLoS Genet.">
        <title>The genome and development-dependent transcriptomes of Pyronema confluens: a window into fungal evolution.</title>
        <authorList>
            <person name="Traeger S."/>
            <person name="Altegoer F."/>
            <person name="Freitag M."/>
            <person name="Gabaldon T."/>
            <person name="Kempken F."/>
            <person name="Kumar A."/>
            <person name="Marcet-Houben M."/>
            <person name="Poggeler S."/>
            <person name="Stajich J.E."/>
            <person name="Nowrousian M."/>
        </authorList>
    </citation>
    <scope>NUCLEOTIDE SEQUENCE [LARGE SCALE GENOMIC DNA]</scope>
    <source>
        <strain evidence="2">CBS 100304</strain>
        <tissue evidence="1">Vegetative mycelium</tissue>
    </source>
</reference>
<dbReference type="SUPFAM" id="SSF102645">
    <property type="entry name" value="CoaB-like"/>
    <property type="match status" value="1"/>
</dbReference>
<protein>
    <submittedName>
        <fullName evidence="1">Similar to Phosphopantothenate--cysteine ligase CAB2 acc. no. P40506</fullName>
    </submittedName>
</protein>
<proteinExistence type="predicted"/>
<dbReference type="Proteomes" id="UP000018144">
    <property type="component" value="Unassembled WGS sequence"/>
</dbReference>
<name>U4LGA9_PYROM</name>
<dbReference type="STRING" id="1076935.U4LGA9"/>
<evidence type="ECO:0000313" key="1">
    <source>
        <dbReference type="EMBL" id="CCX15019.1"/>
    </source>
</evidence>
<dbReference type="EMBL" id="HF936113">
    <property type="protein sequence ID" value="CCX15019.1"/>
    <property type="molecule type" value="Genomic_DNA"/>
</dbReference>
<dbReference type="GO" id="GO:0016874">
    <property type="term" value="F:ligase activity"/>
    <property type="evidence" value="ECO:0007669"/>
    <property type="project" value="UniProtKB-KW"/>
</dbReference>
<organism evidence="1 2">
    <name type="scientific">Pyronema omphalodes (strain CBS 100304)</name>
    <name type="common">Pyronema confluens</name>
    <dbReference type="NCBI Taxonomy" id="1076935"/>
    <lineage>
        <taxon>Eukaryota</taxon>
        <taxon>Fungi</taxon>
        <taxon>Dikarya</taxon>
        <taxon>Ascomycota</taxon>
        <taxon>Pezizomycotina</taxon>
        <taxon>Pezizomycetes</taxon>
        <taxon>Pezizales</taxon>
        <taxon>Pyronemataceae</taxon>
        <taxon>Pyronema</taxon>
    </lineage>
</organism>
<dbReference type="Gene3D" id="3.40.50.10300">
    <property type="entry name" value="CoaB-like"/>
    <property type="match status" value="1"/>
</dbReference>
<dbReference type="AlphaFoldDB" id="U4LGA9"/>
<gene>
    <name evidence="1" type="ORF">PCON_01245</name>
</gene>
<dbReference type="OrthoDB" id="70224at2759"/>
<evidence type="ECO:0000313" key="2">
    <source>
        <dbReference type="Proteomes" id="UP000018144"/>
    </source>
</evidence>
<accession>U4LGA9</accession>
<dbReference type="eggNOG" id="KOG2728">
    <property type="taxonomic scope" value="Eukaryota"/>
</dbReference>
<keyword evidence="2" id="KW-1185">Reference proteome</keyword>
<sequence>MSSTPSLEELPPIAQPDDELQYFETHAPPANIAQLSLEVRDFIAHHHAAHRRVVLVSSGGTTVPLENQTVRFIDNFSAGTRGATSAEYFLEAGYAVVFLHRQFSLLPYSRHYSHSTNCFLDYLSEWGRIGEGEDAAEGGDVVVKQKYRQQMLDVLRKYRRAKENKTLLLLPYTTVTSYLFLLREVAMRMQVLGSEGLFYLAAAVSDFFVPPDRMAEHKIQSGDIPGAAGEDNHAAAAVAPGPRGKKLVIDLDPVPKFLNRLVEGWAPNAMIISFKLETDSAILLYKCRQALERYNHQLVIGNLLSTRKFEVVFVDNKKNENWIRVPEAKEGEEQLEIESLIVPEVVRRHNQSIGGASIHRF</sequence>
<dbReference type="OMA" id="LERYQHH"/>
<dbReference type="PANTHER" id="PTHR12290">
    <property type="entry name" value="CORNICHON-RELATED"/>
    <property type="match status" value="1"/>
</dbReference>